<evidence type="ECO:0000259" key="2">
    <source>
        <dbReference type="Pfam" id="PF18174"/>
    </source>
</evidence>
<keyword evidence="1" id="KW-1133">Transmembrane helix</keyword>
<protein>
    <recommendedName>
        <fullName evidence="2">CCDC81-like prokaryotic HU domain-containing protein</fullName>
    </recommendedName>
</protein>
<dbReference type="AlphaFoldDB" id="A0A5B8UW21"/>
<dbReference type="OrthoDB" id="653949at2"/>
<dbReference type="RefSeq" id="WP_147031729.1">
    <property type="nucleotide sequence ID" value="NZ_CP042436.1"/>
</dbReference>
<evidence type="ECO:0000313" key="3">
    <source>
        <dbReference type="EMBL" id="QEC63153.1"/>
    </source>
</evidence>
<gene>
    <name evidence="3" type="ORF">FRZ54_11385</name>
</gene>
<feature type="domain" description="CCDC81-like prokaryotic HU" evidence="2">
    <location>
        <begin position="3"/>
        <end position="53"/>
    </location>
</feature>
<proteinExistence type="predicted"/>
<dbReference type="InterPro" id="IPR040495">
    <property type="entry name" value="HU-CCDC81_bac_1"/>
</dbReference>
<keyword evidence="1" id="KW-0812">Transmembrane</keyword>
<dbReference type="EMBL" id="CP042436">
    <property type="protein sequence ID" value="QEC63153.1"/>
    <property type="molecule type" value="Genomic_DNA"/>
</dbReference>
<dbReference type="Pfam" id="PF18174">
    <property type="entry name" value="HU-CCDC81_bac_1"/>
    <property type="match status" value="1"/>
</dbReference>
<dbReference type="SUPFAM" id="SSF110997">
    <property type="entry name" value="Sporulation related repeat"/>
    <property type="match status" value="1"/>
</dbReference>
<keyword evidence="4" id="KW-1185">Reference proteome</keyword>
<accession>A0A5B8UW21</accession>
<dbReference type="KEGG" id="mgin:FRZ54_11385"/>
<dbReference type="GO" id="GO:0042834">
    <property type="term" value="F:peptidoglycan binding"/>
    <property type="evidence" value="ECO:0007669"/>
    <property type="project" value="InterPro"/>
</dbReference>
<evidence type="ECO:0000313" key="4">
    <source>
        <dbReference type="Proteomes" id="UP000321479"/>
    </source>
</evidence>
<feature type="transmembrane region" description="Helical" evidence="1">
    <location>
        <begin position="204"/>
        <end position="224"/>
    </location>
</feature>
<keyword evidence="1" id="KW-0472">Membrane</keyword>
<evidence type="ECO:0000256" key="1">
    <source>
        <dbReference type="SAM" id="Phobius"/>
    </source>
</evidence>
<sequence length="357" mass="39651">MDLAIYINELLGLQGEVNVPGIGVFSQKRVNGYYNEADGKFYPPHHEIVFDPEPTEDSGLADYISQKKNISPASAKYFIEKYAAGIQQEASSQSATITGLGILFYEYSTLTFKADKNVQANDPAFYGLAPVEPYKATEAAVVEDEPLTQDAAPVDEQAEEIPAAVETPVWEGPAEEEVSDINTDEEQTGYEYVEEEPRSSGRKWVVILLVIMVLLLAFGVSYQYKPEWFGKKRPVDTTIIINGPPPAPVKKQDTVKSAAPRDTTATTAVVDTFAIRHYDILGGAFKSLPKVNEALKNYASLGLKPRLLKHALRNYYKITLGTYFNKADAQRAHDSILNITGINKKFIYIQPYIPKKK</sequence>
<dbReference type="Proteomes" id="UP000321479">
    <property type="component" value="Chromosome"/>
</dbReference>
<organism evidence="3 4">
    <name type="scientific">Mucilaginibacter ginsenosidivorans</name>
    <dbReference type="NCBI Taxonomy" id="398053"/>
    <lineage>
        <taxon>Bacteria</taxon>
        <taxon>Pseudomonadati</taxon>
        <taxon>Bacteroidota</taxon>
        <taxon>Sphingobacteriia</taxon>
        <taxon>Sphingobacteriales</taxon>
        <taxon>Sphingobacteriaceae</taxon>
        <taxon>Mucilaginibacter</taxon>
    </lineage>
</organism>
<dbReference type="InterPro" id="IPR036680">
    <property type="entry name" value="SPOR-like_sf"/>
</dbReference>
<name>A0A5B8UW21_9SPHI</name>
<reference evidence="3 4" key="1">
    <citation type="journal article" date="2017" name="Curr. Microbiol.">
        <title>Mucilaginibacter ginsenosidivorans sp. nov., Isolated from Soil of Ginseng Field.</title>
        <authorList>
            <person name="Kim M.M."/>
            <person name="Siddiqi M.Z."/>
            <person name="Im W.T."/>
        </authorList>
    </citation>
    <scope>NUCLEOTIDE SEQUENCE [LARGE SCALE GENOMIC DNA]</scope>
    <source>
        <strain evidence="3 4">Gsoil 3017</strain>
    </source>
</reference>